<evidence type="ECO:0000313" key="5">
    <source>
        <dbReference type="EMBL" id="WZV96787.1"/>
    </source>
</evidence>
<name>A0ABZ3B133_9ENTR</name>
<dbReference type="InterPro" id="IPR036388">
    <property type="entry name" value="WH-like_DNA-bd_sf"/>
</dbReference>
<evidence type="ECO:0000256" key="3">
    <source>
        <dbReference type="SAM" id="Phobius"/>
    </source>
</evidence>
<dbReference type="Proteomes" id="UP001466893">
    <property type="component" value="Chromosome"/>
</dbReference>
<dbReference type="SUPFAM" id="SSF46894">
    <property type="entry name" value="C-terminal effector domain of the bipartite response regulators"/>
    <property type="match status" value="1"/>
</dbReference>
<dbReference type="Gene3D" id="1.10.10.10">
    <property type="entry name" value="Winged helix-like DNA-binding domain superfamily/Winged helix DNA-binding domain"/>
    <property type="match status" value="1"/>
</dbReference>
<feature type="DNA-binding region" description="OmpR/PhoB-type" evidence="2">
    <location>
        <begin position="3"/>
        <end position="105"/>
    </location>
</feature>
<dbReference type="Pfam" id="PF00486">
    <property type="entry name" value="Trans_reg_C"/>
    <property type="match status" value="1"/>
</dbReference>
<keyword evidence="1 2" id="KW-0238">DNA-binding</keyword>
<dbReference type="EMBL" id="CP151800">
    <property type="protein sequence ID" value="WZV96787.1"/>
    <property type="molecule type" value="Genomic_DNA"/>
</dbReference>
<dbReference type="PROSITE" id="PS51755">
    <property type="entry name" value="OMPR_PHOB"/>
    <property type="match status" value="1"/>
</dbReference>
<gene>
    <name evidence="5" type="ORF">AAEY27_13970</name>
</gene>
<feature type="transmembrane region" description="Helical" evidence="3">
    <location>
        <begin position="171"/>
        <end position="193"/>
    </location>
</feature>
<dbReference type="InterPro" id="IPR001867">
    <property type="entry name" value="OmpR/PhoB-type_DNA-bd"/>
</dbReference>
<dbReference type="RefSeq" id="WP_342321218.1">
    <property type="nucleotide sequence ID" value="NZ_CP151800.1"/>
</dbReference>
<evidence type="ECO:0000256" key="2">
    <source>
        <dbReference type="PROSITE-ProRule" id="PRU01091"/>
    </source>
</evidence>
<feature type="domain" description="OmpR/PhoB-type" evidence="4">
    <location>
        <begin position="3"/>
        <end position="105"/>
    </location>
</feature>
<evidence type="ECO:0000256" key="1">
    <source>
        <dbReference type="ARBA" id="ARBA00023125"/>
    </source>
</evidence>
<reference evidence="5 6" key="1">
    <citation type="submission" date="2024-04" db="EMBL/GenBank/DDBJ databases">
        <title>Kosakonia calanthae sp. nov., a halophilic bacterium isolated from leaves of Calanthe tiplacata.</title>
        <authorList>
            <person name="Wu P."/>
        </authorList>
    </citation>
    <scope>NUCLEOTIDE SEQUENCE [LARGE SCALE GENOMIC DNA]</scope>
    <source>
        <strain evidence="5 6">BYX6</strain>
    </source>
</reference>
<keyword evidence="3" id="KW-0812">Transmembrane</keyword>
<keyword evidence="3" id="KW-0472">Membrane</keyword>
<keyword evidence="3" id="KW-1133">Transmembrane helix</keyword>
<dbReference type="SMART" id="SM00862">
    <property type="entry name" value="Trans_reg_C"/>
    <property type="match status" value="1"/>
</dbReference>
<proteinExistence type="predicted"/>
<evidence type="ECO:0000259" key="4">
    <source>
        <dbReference type="PROSITE" id="PS51755"/>
    </source>
</evidence>
<evidence type="ECO:0000313" key="6">
    <source>
        <dbReference type="Proteomes" id="UP001466893"/>
    </source>
</evidence>
<protein>
    <submittedName>
        <fullName evidence="5">Transcriptional regulator</fullName>
    </submittedName>
</protein>
<sequence length="289" mass="32497">MYWIINENIEFRPGIKKLTSAHNPEVNVTLTTPASRCLLLLLEASPNVVLQQDFFKKVWEEEGMLVPANTLYQNISIVRRGLRAVGETDQKLIATIPRKGFQIDGGVKIAIEEEIVQPTPTSIHIINNDVQNMIPGIFDPTDEHIHHELHPASAVVPKKIPVTCNEKFRSWQISALVIVISFLAGFFSTNAIWNMNKESAFFDSYTLVESDNGCHFHTKDDSHSSNTPYLKYKSLILDSGLNCKNYPWVYFPTSLTSPTLTALVCRHEYTTKSSPGCISLYITGVNDDN</sequence>
<accession>A0ABZ3B133</accession>
<dbReference type="InterPro" id="IPR016032">
    <property type="entry name" value="Sig_transdc_resp-reg_C-effctor"/>
</dbReference>
<organism evidence="5 6">
    <name type="scientific">Kosakonia calanthes</name>
    <dbReference type="NCBI Taxonomy" id="3139408"/>
    <lineage>
        <taxon>Bacteria</taxon>
        <taxon>Pseudomonadati</taxon>
        <taxon>Pseudomonadota</taxon>
        <taxon>Gammaproteobacteria</taxon>
        <taxon>Enterobacterales</taxon>
        <taxon>Enterobacteriaceae</taxon>
        <taxon>Kosakonia</taxon>
    </lineage>
</organism>
<keyword evidence="6" id="KW-1185">Reference proteome</keyword>